<dbReference type="Proteomes" id="UP000481033">
    <property type="component" value="Unassembled WGS sequence"/>
</dbReference>
<evidence type="ECO:0000256" key="2">
    <source>
        <dbReference type="ARBA" id="ARBA00023002"/>
    </source>
</evidence>
<dbReference type="Pfam" id="PF20463">
    <property type="entry name" value="PDH_C"/>
    <property type="match status" value="1"/>
</dbReference>
<proteinExistence type="inferred from homology"/>
<reference evidence="4 5" key="1">
    <citation type="journal article" date="2020" name="Microb. Ecol.">
        <title>Ecogenomics of the Marine Benthic Filamentous Cyanobacterium Adonisia.</title>
        <authorList>
            <person name="Walter J.M."/>
            <person name="Coutinho F.H."/>
            <person name="Leomil L."/>
            <person name="Hargreaves P.I."/>
            <person name="Campeao M.E."/>
            <person name="Vieira V.V."/>
            <person name="Silva B.S."/>
            <person name="Fistarol G.O."/>
            <person name="Salomon P.S."/>
            <person name="Sawabe T."/>
            <person name="Mino S."/>
            <person name="Hosokawa M."/>
            <person name="Miyashita H."/>
            <person name="Maruyama F."/>
            <person name="van Verk M.C."/>
            <person name="Dutilh B.E."/>
            <person name="Thompson C.C."/>
            <person name="Thompson F.L."/>
        </authorList>
    </citation>
    <scope>NUCLEOTIDE SEQUENCE [LARGE SCALE GENOMIC DNA]</scope>
    <source>
        <strain evidence="4 5">CCMR0081</strain>
    </source>
</reference>
<organism evidence="4 5">
    <name type="scientific">Adonisia turfae CCMR0081</name>
    <dbReference type="NCBI Taxonomy" id="2292702"/>
    <lineage>
        <taxon>Bacteria</taxon>
        <taxon>Bacillati</taxon>
        <taxon>Cyanobacteriota</taxon>
        <taxon>Adonisia</taxon>
        <taxon>Adonisia turfae</taxon>
    </lineage>
</organism>
<dbReference type="FunFam" id="3.40.50.720:FF:000208">
    <property type="entry name" value="Prephenate dehydrogenase"/>
    <property type="match status" value="1"/>
</dbReference>
<dbReference type="GO" id="GO:0070403">
    <property type="term" value="F:NAD+ binding"/>
    <property type="evidence" value="ECO:0007669"/>
    <property type="project" value="InterPro"/>
</dbReference>
<dbReference type="RefSeq" id="WP_163702988.1">
    <property type="nucleotide sequence ID" value="NZ_QXHD01000004.1"/>
</dbReference>
<evidence type="ECO:0000256" key="1">
    <source>
        <dbReference type="ARBA" id="ARBA00007964"/>
    </source>
</evidence>
<dbReference type="SUPFAM" id="SSF48179">
    <property type="entry name" value="6-phosphogluconate dehydrogenase C-terminal domain-like"/>
    <property type="match status" value="1"/>
</dbReference>
<accession>A0A6M0RWG7</accession>
<dbReference type="PANTHER" id="PTHR21363">
    <property type="entry name" value="PREPHENATE DEHYDROGENASE"/>
    <property type="match status" value="1"/>
</dbReference>
<dbReference type="SUPFAM" id="SSF51735">
    <property type="entry name" value="NAD(P)-binding Rossmann-fold domains"/>
    <property type="match status" value="1"/>
</dbReference>
<evidence type="ECO:0000313" key="4">
    <source>
        <dbReference type="EMBL" id="NEZ60476.1"/>
    </source>
</evidence>
<dbReference type="Gene3D" id="1.10.3660.10">
    <property type="entry name" value="6-phosphogluconate dehydrogenase C-terminal like domain"/>
    <property type="match status" value="1"/>
</dbReference>
<dbReference type="InterPro" id="IPR046825">
    <property type="entry name" value="PDH_C"/>
</dbReference>
<dbReference type="Gene3D" id="3.40.50.720">
    <property type="entry name" value="NAD(P)-binding Rossmann-like Domain"/>
    <property type="match status" value="1"/>
</dbReference>
<feature type="domain" description="Prephenate/arogenate dehydrogenase" evidence="3">
    <location>
        <begin position="15"/>
        <end position="292"/>
    </location>
</feature>
<protein>
    <submittedName>
        <fullName evidence="4">Prephenate/arogenate dehydrogenase</fullName>
    </submittedName>
</protein>
<dbReference type="PROSITE" id="PS51176">
    <property type="entry name" value="PDH_ADH"/>
    <property type="match status" value="1"/>
</dbReference>
<dbReference type="InterPro" id="IPR050812">
    <property type="entry name" value="Preph/Arog_dehydrog"/>
</dbReference>
<dbReference type="NCBIfam" id="NF005650">
    <property type="entry name" value="PRK07417.1"/>
    <property type="match status" value="1"/>
</dbReference>
<sequence>MSLTSISAQTSQPDLIIGIVGLGLIGGCLAIDCKRLGYTVYGVARRPATTAAAVEQGMVDQAGCDLALMAKADLVFVCTPMALIVPTVHQLVEHLPESTIVTDVGSVKGEVVAAATTAWPNFVGGHPMAGKAESGLAAAEAGLFRDRPYVVTPIETTKQVALDQVVAIATQLGSKIYTSTPAAHDRAVAAISHLPVMVSSSLLHTCLSESDFQVKVLAQQLASSGFCDTSRVGGGNPELGAMMAQFNRAALLQSLQQYRHQLDTVINLIDAEEWDVLKQRLTVAQQERPKYL</sequence>
<dbReference type="PANTHER" id="PTHR21363:SF0">
    <property type="entry name" value="PREPHENATE DEHYDROGENASE [NADP(+)]"/>
    <property type="match status" value="1"/>
</dbReference>
<evidence type="ECO:0000313" key="5">
    <source>
        <dbReference type="Proteomes" id="UP000481033"/>
    </source>
</evidence>
<dbReference type="EMBL" id="QXHD01000004">
    <property type="protein sequence ID" value="NEZ60476.1"/>
    <property type="molecule type" value="Genomic_DNA"/>
</dbReference>
<evidence type="ECO:0000259" key="3">
    <source>
        <dbReference type="PROSITE" id="PS51176"/>
    </source>
</evidence>
<name>A0A6M0RWG7_9CYAN</name>
<comment type="caution">
    <text evidence="4">The sequence shown here is derived from an EMBL/GenBank/DDBJ whole genome shotgun (WGS) entry which is preliminary data.</text>
</comment>
<dbReference type="InterPro" id="IPR003099">
    <property type="entry name" value="Prephen_DH"/>
</dbReference>
<dbReference type="AlphaFoldDB" id="A0A6M0RWG7"/>
<dbReference type="GO" id="GO:0004665">
    <property type="term" value="F:prephenate dehydrogenase (NADP+) activity"/>
    <property type="evidence" value="ECO:0007669"/>
    <property type="project" value="InterPro"/>
</dbReference>
<keyword evidence="2" id="KW-0560">Oxidoreductase</keyword>
<dbReference type="InterPro" id="IPR008927">
    <property type="entry name" value="6-PGluconate_DH-like_C_sf"/>
</dbReference>
<keyword evidence="5" id="KW-1185">Reference proteome</keyword>
<comment type="similarity">
    <text evidence="1">Belongs to the prephenate/arogenate dehydrogenase family.</text>
</comment>
<dbReference type="InterPro" id="IPR046826">
    <property type="entry name" value="PDH_N"/>
</dbReference>
<dbReference type="Pfam" id="PF02153">
    <property type="entry name" value="PDH_N"/>
    <property type="match status" value="1"/>
</dbReference>
<dbReference type="InterPro" id="IPR036291">
    <property type="entry name" value="NAD(P)-bd_dom_sf"/>
</dbReference>
<gene>
    <name evidence="4" type="ORF">DXZ20_33525</name>
</gene>
<dbReference type="GO" id="GO:0008977">
    <property type="term" value="F:prephenate dehydrogenase (NAD+) activity"/>
    <property type="evidence" value="ECO:0007669"/>
    <property type="project" value="InterPro"/>
</dbReference>
<dbReference type="GO" id="GO:0006571">
    <property type="term" value="P:tyrosine biosynthetic process"/>
    <property type="evidence" value="ECO:0007669"/>
    <property type="project" value="InterPro"/>
</dbReference>